<comment type="caution">
    <text evidence="2">The sequence shown here is derived from an EMBL/GenBank/DDBJ whole genome shotgun (WGS) entry which is preliminary data.</text>
</comment>
<dbReference type="InterPro" id="IPR020864">
    <property type="entry name" value="MACPF"/>
</dbReference>
<proteinExistence type="predicted"/>
<feature type="domain" description="MACPF" evidence="1">
    <location>
        <begin position="18"/>
        <end position="353"/>
    </location>
</feature>
<organism evidence="2 3">
    <name type="scientific">Sphingobacterium ginsenosidimutans</name>
    <dbReference type="NCBI Taxonomy" id="687845"/>
    <lineage>
        <taxon>Bacteria</taxon>
        <taxon>Pseudomonadati</taxon>
        <taxon>Bacteroidota</taxon>
        <taxon>Sphingobacteriia</taxon>
        <taxon>Sphingobacteriales</taxon>
        <taxon>Sphingobacteriaceae</taxon>
        <taxon>Sphingobacterium</taxon>
    </lineage>
</organism>
<keyword evidence="3" id="KW-1185">Reference proteome</keyword>
<accession>A0ABP8AF87</accession>
<dbReference type="InterPro" id="IPR043708">
    <property type="entry name" value="DUF5648"/>
</dbReference>
<dbReference type="PROSITE" id="PS51412">
    <property type="entry name" value="MACPF_2"/>
    <property type="match status" value="1"/>
</dbReference>
<reference evidence="3" key="1">
    <citation type="journal article" date="2019" name="Int. J. Syst. Evol. Microbiol.">
        <title>The Global Catalogue of Microorganisms (GCM) 10K type strain sequencing project: providing services to taxonomists for standard genome sequencing and annotation.</title>
        <authorList>
            <consortium name="The Broad Institute Genomics Platform"/>
            <consortium name="The Broad Institute Genome Sequencing Center for Infectious Disease"/>
            <person name="Wu L."/>
            <person name="Ma J."/>
        </authorList>
    </citation>
    <scope>NUCLEOTIDE SEQUENCE [LARGE SCALE GENOMIC DNA]</scope>
    <source>
        <strain evidence="3">JCM 16722</strain>
    </source>
</reference>
<dbReference type="Pfam" id="PF18885">
    <property type="entry name" value="DUF5648"/>
    <property type="match status" value="1"/>
</dbReference>
<dbReference type="Pfam" id="PF01823">
    <property type="entry name" value="MACPF"/>
    <property type="match status" value="1"/>
</dbReference>
<sequence length="484" mass="54065">MFLTNCKKNEIPQDKLLNNNSEKKASGGDGKWDVLGYGLDVTGDILNINSISDAPIFDMKKFENDYIHRIDVNSTTENGDYFYIGASAYDYLKEISTGKSFGAGDTAAIKGTASPSGEVATDILNFKGSINKNSSDQSINTYSSKYSYATYEVTQRIKRIRFNQDVDLNLLIQYLTPEFLNNITNQNADALVQRYGTHVMLDISIGGRLRFNYSGAIFNESSYENKKEAVKLGLGISLFNVIGLNITSNKTKEEITKIVNETRSKEYTGQFFGGTNSGRSITIDNNGNSSETINIANWQQSITDRNAALISVGKTIFLYDLITNPTKKALVKTAVEKHIKNAQVKLAAMEVYGFYNQSAGRNAYSLDPNMHDKYPGSGWSPDNQSFKAYPFPYYSAVPIYQFMSHTYNNRILTPNINLNKATYQYDGIMFYGYTSQVLGSIPIYQFQFPTSKGGPNYFYSSNPNATNAWPGWIKEGVAFYAFPN</sequence>
<evidence type="ECO:0000259" key="1">
    <source>
        <dbReference type="PROSITE" id="PS51412"/>
    </source>
</evidence>
<protein>
    <recommendedName>
        <fullName evidence="1">MACPF domain-containing protein</fullName>
    </recommendedName>
</protein>
<evidence type="ECO:0000313" key="2">
    <source>
        <dbReference type="EMBL" id="GAA4183011.1"/>
    </source>
</evidence>
<evidence type="ECO:0000313" key="3">
    <source>
        <dbReference type="Proteomes" id="UP001500167"/>
    </source>
</evidence>
<dbReference type="Proteomes" id="UP001500167">
    <property type="component" value="Unassembled WGS sequence"/>
</dbReference>
<name>A0ABP8AF87_9SPHI</name>
<gene>
    <name evidence="2" type="ORF">GCM10022218_41060</name>
</gene>
<dbReference type="EMBL" id="BAAAZK010000008">
    <property type="protein sequence ID" value="GAA4183011.1"/>
    <property type="molecule type" value="Genomic_DNA"/>
</dbReference>